<dbReference type="Proteomes" id="UP000245283">
    <property type="component" value="Unassembled WGS sequence"/>
</dbReference>
<dbReference type="SUPFAM" id="SSF141130">
    <property type="entry name" value="Acetamidase/Formamidase-like"/>
    <property type="match status" value="1"/>
</dbReference>
<dbReference type="Pfam" id="PF03069">
    <property type="entry name" value="FmdA_AmdA"/>
    <property type="match status" value="1"/>
</dbReference>
<dbReference type="PANTHER" id="PTHR31891:SF1">
    <property type="entry name" value="FORMAMIDASE C869.04-RELATED"/>
    <property type="match status" value="1"/>
</dbReference>
<gene>
    <name evidence="1" type="ORF">DD236_08225</name>
</gene>
<name>A0A2V1KA77_9ACTO</name>
<reference evidence="2" key="1">
    <citation type="submission" date="2018-05" db="EMBL/GenBank/DDBJ databases">
        <authorList>
            <person name="Li Y."/>
        </authorList>
    </citation>
    <scope>NUCLEOTIDE SEQUENCE [LARGE SCALE GENOMIC DNA]</scope>
    <source>
        <strain evidence="2">sk1b4</strain>
    </source>
</reference>
<dbReference type="AlphaFoldDB" id="A0A2V1KA77"/>
<proteinExistence type="predicted"/>
<sequence>MSVPHIDYPVDFDQDPGLLTFTFGGKDAVAEVPAPGTLSTSTLDAFAGRLNRPDMLPSDADLQGYLNPQTGPFFIPQAHPGDTLAVHFKSIVPHFDFGVSTLIHFFGALTSTPQTPTLQDPLPERLWYYGIDTAKGTVTLNAKESAHSFDFALDPMHGTVGVAPAKNEVHSSLTPGAWGGNMDTPELRAGATCYLGVNVEGALFNFGDGHARQGEGESCGTAVETAMDSTVAFDVVSNYYTPWPRIETDEFIMTTGSMRPMEDAYRIAHTEMVHWISEITGMSKLDSYQFVSQAALTPVANAVDTVYTVVCKIPKALLGGADVYGGIHEKLKTY</sequence>
<comment type="caution">
    <text evidence="1">The sequence shown here is derived from an EMBL/GenBank/DDBJ whole genome shotgun (WGS) entry which is preliminary data.</text>
</comment>
<dbReference type="Gene3D" id="2.60.120.580">
    <property type="entry name" value="Acetamidase/Formamidase-like domains"/>
    <property type="match status" value="2"/>
</dbReference>
<dbReference type="GO" id="GO:0016811">
    <property type="term" value="F:hydrolase activity, acting on carbon-nitrogen (but not peptide) bonds, in linear amides"/>
    <property type="evidence" value="ECO:0007669"/>
    <property type="project" value="InterPro"/>
</dbReference>
<evidence type="ECO:0000313" key="1">
    <source>
        <dbReference type="EMBL" id="PWF26266.1"/>
    </source>
</evidence>
<dbReference type="InterPro" id="IPR004304">
    <property type="entry name" value="FmdA_AmdA"/>
</dbReference>
<dbReference type="EMBL" id="QETB01000004">
    <property type="protein sequence ID" value="PWF26266.1"/>
    <property type="molecule type" value="Genomic_DNA"/>
</dbReference>
<keyword evidence="2" id="KW-1185">Reference proteome</keyword>
<dbReference type="PANTHER" id="PTHR31891">
    <property type="entry name" value="FORMAMIDASE C869.04-RELATED"/>
    <property type="match status" value="1"/>
</dbReference>
<evidence type="ECO:0000313" key="2">
    <source>
        <dbReference type="Proteomes" id="UP000245283"/>
    </source>
</evidence>
<dbReference type="Gene3D" id="3.10.28.20">
    <property type="entry name" value="Acetamidase/Formamidase-like domains"/>
    <property type="match status" value="1"/>
</dbReference>
<organism evidence="1 2">
    <name type="scientific">Ancrocorticia populi</name>
    <dbReference type="NCBI Taxonomy" id="2175228"/>
    <lineage>
        <taxon>Bacteria</taxon>
        <taxon>Bacillati</taxon>
        <taxon>Actinomycetota</taxon>
        <taxon>Actinomycetes</taxon>
        <taxon>Actinomycetales</taxon>
        <taxon>Actinomycetaceae</taxon>
        <taxon>Ancrocorticia</taxon>
    </lineage>
</organism>
<dbReference type="OrthoDB" id="9785236at2"/>
<protein>
    <submittedName>
        <fullName evidence="1">Acetamidase</fullName>
    </submittedName>
</protein>
<accession>A0A2V1KA77</accession>